<reference evidence="2 3" key="1">
    <citation type="journal article" date="2018" name="New Phytol.">
        <title>Phylogenomics of Endogonaceae and evolution of mycorrhizas within Mucoromycota.</title>
        <authorList>
            <person name="Chang Y."/>
            <person name="Desiro A."/>
            <person name="Na H."/>
            <person name="Sandor L."/>
            <person name="Lipzen A."/>
            <person name="Clum A."/>
            <person name="Barry K."/>
            <person name="Grigoriev I.V."/>
            <person name="Martin F.M."/>
            <person name="Stajich J.E."/>
            <person name="Smith M.E."/>
            <person name="Bonito G."/>
            <person name="Spatafora J.W."/>
        </authorList>
    </citation>
    <scope>NUCLEOTIDE SEQUENCE [LARGE SCALE GENOMIC DNA]</scope>
    <source>
        <strain evidence="2 3">AD002</strain>
    </source>
</reference>
<evidence type="ECO:0000313" key="2">
    <source>
        <dbReference type="EMBL" id="RUS33294.1"/>
    </source>
</evidence>
<dbReference type="EMBL" id="RBNJ01001299">
    <property type="protein sequence ID" value="RUS33294.1"/>
    <property type="molecule type" value="Genomic_DNA"/>
</dbReference>
<dbReference type="PANTHER" id="PTHR38248">
    <property type="entry name" value="FUNK1 6"/>
    <property type="match status" value="1"/>
</dbReference>
<evidence type="ECO:0000259" key="1">
    <source>
        <dbReference type="Pfam" id="PF17667"/>
    </source>
</evidence>
<dbReference type="InterPro" id="IPR040976">
    <property type="entry name" value="Pkinase_fungal"/>
</dbReference>
<protein>
    <recommendedName>
        <fullName evidence="1">Fungal-type protein kinase domain-containing protein</fullName>
    </recommendedName>
</protein>
<proteinExistence type="predicted"/>
<evidence type="ECO:0000313" key="3">
    <source>
        <dbReference type="Proteomes" id="UP000274822"/>
    </source>
</evidence>
<comment type="caution">
    <text evidence="2">The sequence shown here is derived from an EMBL/GenBank/DDBJ whole genome shotgun (WGS) entry which is preliminary data.</text>
</comment>
<dbReference type="AlphaFoldDB" id="A0A433QU28"/>
<gene>
    <name evidence="2" type="ORF">BC938DRAFT_472189</name>
</gene>
<accession>A0A433QU28</accession>
<dbReference type="PANTHER" id="PTHR38248:SF2">
    <property type="entry name" value="FUNK1 11"/>
    <property type="match status" value="1"/>
</dbReference>
<dbReference type="Pfam" id="PF17667">
    <property type="entry name" value="Pkinase_fungal"/>
    <property type="match status" value="1"/>
</dbReference>
<feature type="domain" description="Fungal-type protein kinase" evidence="1">
    <location>
        <begin position="2"/>
        <end position="124"/>
    </location>
</feature>
<organism evidence="2 3">
    <name type="scientific">Jimgerdemannia flammicorona</name>
    <dbReference type="NCBI Taxonomy" id="994334"/>
    <lineage>
        <taxon>Eukaryota</taxon>
        <taxon>Fungi</taxon>
        <taxon>Fungi incertae sedis</taxon>
        <taxon>Mucoromycota</taxon>
        <taxon>Mucoromycotina</taxon>
        <taxon>Endogonomycetes</taxon>
        <taxon>Endogonales</taxon>
        <taxon>Endogonaceae</taxon>
        <taxon>Jimgerdemannia</taxon>
    </lineage>
</organism>
<sequence>MDLGTLGYDLMIKIAKENDNTVFSHIDITHNKMKETFILIRPIFIRPVVSGHGTICWEAYKKGNSKTPYTIKDTWWQVECKLEGPMLKLVTNKIKASTEDMYVTEYYYHEEVRVCGKLDDIKGNV</sequence>
<dbReference type="Proteomes" id="UP000274822">
    <property type="component" value="Unassembled WGS sequence"/>
</dbReference>
<name>A0A433QU28_9FUNG</name>
<keyword evidence="3" id="KW-1185">Reference proteome</keyword>